<dbReference type="GO" id="GO:0003743">
    <property type="term" value="F:translation initiation factor activity"/>
    <property type="evidence" value="ECO:0007669"/>
    <property type="project" value="UniProtKB-KW"/>
</dbReference>
<keyword evidence="1" id="KW-0396">Initiation factor</keyword>
<protein>
    <submittedName>
        <fullName evidence="1">Translation initiation factor IF-1</fullName>
    </submittedName>
</protein>
<sequence>MTKLDAVAATKLLDGGSAITMAAHVVALLPHGGRRVRLINGHDLDVLPALPHGRAATLIGDIVSIRLAPGQLHGWRLVET</sequence>
<gene>
    <name evidence="1" type="ORF">ABIE19_000520</name>
</gene>
<accession>A0ABV2R7P5</accession>
<organism evidence="1 2">
    <name type="scientific">Brevundimonas faecalis</name>
    <dbReference type="NCBI Taxonomy" id="947378"/>
    <lineage>
        <taxon>Bacteria</taxon>
        <taxon>Pseudomonadati</taxon>
        <taxon>Pseudomonadota</taxon>
        <taxon>Alphaproteobacteria</taxon>
        <taxon>Caulobacterales</taxon>
        <taxon>Caulobacteraceae</taxon>
        <taxon>Brevundimonas</taxon>
    </lineage>
</organism>
<keyword evidence="2" id="KW-1185">Reference proteome</keyword>
<reference evidence="1 2" key="1">
    <citation type="submission" date="2024-06" db="EMBL/GenBank/DDBJ databases">
        <title>Sorghum-associated microbial communities from plants grown in Nebraska, USA.</title>
        <authorList>
            <person name="Schachtman D."/>
        </authorList>
    </citation>
    <scope>NUCLEOTIDE SEQUENCE [LARGE SCALE GENOMIC DNA]</scope>
    <source>
        <strain evidence="1 2">2814</strain>
    </source>
</reference>
<comment type="caution">
    <text evidence="1">The sequence shown here is derived from an EMBL/GenBank/DDBJ whole genome shotgun (WGS) entry which is preliminary data.</text>
</comment>
<proteinExistence type="predicted"/>
<evidence type="ECO:0000313" key="2">
    <source>
        <dbReference type="Proteomes" id="UP001549313"/>
    </source>
</evidence>
<dbReference type="RefSeq" id="WP_354087556.1">
    <property type="nucleotide sequence ID" value="NZ_JBEPTF010000001.1"/>
</dbReference>
<name>A0ABV2R7P5_9CAUL</name>
<dbReference type="EMBL" id="JBEPTF010000001">
    <property type="protein sequence ID" value="MET4682611.1"/>
    <property type="molecule type" value="Genomic_DNA"/>
</dbReference>
<evidence type="ECO:0000313" key="1">
    <source>
        <dbReference type="EMBL" id="MET4682611.1"/>
    </source>
</evidence>
<dbReference type="Proteomes" id="UP001549313">
    <property type="component" value="Unassembled WGS sequence"/>
</dbReference>
<keyword evidence="1" id="KW-0648">Protein biosynthesis</keyword>